<reference evidence="1 2" key="1">
    <citation type="submission" date="2015-08" db="EMBL/GenBank/DDBJ databases">
        <authorList>
            <person name="Barekzi N."/>
            <person name="Doss J.H."/>
            <person name="Bluford J."/>
            <person name="Fizer S."/>
            <person name="Garofalo A.E."/>
            <person name="Gasalao M.B."/>
            <person name="Griffin J."/>
            <person name="Henderson C.M."/>
            <person name="Hyre A.N."/>
            <person name="Irons L.B."/>
            <person name="Jafree E."/>
            <person name="Kanda K."/>
            <person name="Matthews D."/>
            <person name="Mclaren B."/>
            <person name="Moriarty A."/>
            <person name="Northam N."/>
            <person name="Ryan M."/>
            <person name="Smith D.E."/>
            <person name="Vanselow D."/>
            <person name="Welch J."/>
            <person name="Gauthier D."/>
            <person name="Anders K.R."/>
            <person name="Bradley K.W."/>
            <person name="Asai D.J."/>
            <person name="Bowman C.A."/>
            <person name="Russell D.A."/>
            <person name="Pope W.H."/>
            <person name="Jacobs-Sera D."/>
            <person name="Hendrix R.W."/>
            <person name="Hatfull G.F."/>
        </authorList>
    </citation>
    <scope>NUCLEOTIDE SEQUENCE [LARGE SCALE GENOMIC DNA]</scope>
</reference>
<dbReference type="Proteomes" id="UP000221469">
    <property type="component" value="Segment"/>
</dbReference>
<name>A0A0M3UKD1_9CAUD</name>
<evidence type="ECO:0000313" key="2">
    <source>
        <dbReference type="Proteomes" id="UP000221469"/>
    </source>
</evidence>
<organism evidence="1 2">
    <name type="scientific">Mycobacterium phage Bricole</name>
    <dbReference type="NCBI Taxonomy" id="1718601"/>
    <lineage>
        <taxon>Viruses</taxon>
        <taxon>Duplodnaviria</taxon>
        <taxon>Heunggongvirae</taxon>
        <taxon>Uroviricota</taxon>
        <taxon>Caudoviricetes</taxon>
        <taxon>Vilmaviridae</taxon>
        <taxon>Mclasvirinae</taxon>
        <taxon>Bongovirus</taxon>
        <taxon>Bongovirus bongo</taxon>
    </lineage>
</organism>
<proteinExistence type="predicted"/>
<evidence type="ECO:0008006" key="3">
    <source>
        <dbReference type="Google" id="ProtNLM"/>
    </source>
</evidence>
<evidence type="ECO:0000313" key="1">
    <source>
        <dbReference type="EMBL" id="ALF00571.1"/>
    </source>
</evidence>
<dbReference type="EMBL" id="KT591491">
    <property type="protein sequence ID" value="ALF00571.1"/>
    <property type="molecule type" value="Genomic_DNA"/>
</dbReference>
<sequence>MIKLLAAGAALVAALSLTACDPVDDGGTTYTPPATRDPGGVGVFVTPKGPTVGIDLGGGMHLNPATGGIGFGVPVG</sequence>
<accession>A0A0M3UKD1</accession>
<protein>
    <recommendedName>
        <fullName evidence="3">Lipoprotein</fullName>
    </recommendedName>
</protein>
<dbReference type="PROSITE" id="PS51257">
    <property type="entry name" value="PROKAR_LIPOPROTEIN"/>
    <property type="match status" value="1"/>
</dbReference>
<gene>
    <name evidence="1" type="ORF">SEA_BRICOLE_43</name>
</gene>